<dbReference type="EMBL" id="CP158487">
    <property type="protein sequence ID" value="XDN89468.1"/>
    <property type="molecule type" value="Genomic_DNA"/>
</dbReference>
<dbReference type="NCBIfam" id="NF003819">
    <property type="entry name" value="PRK05412.1"/>
    <property type="match status" value="1"/>
</dbReference>
<dbReference type="PANTHER" id="PTHR30476">
    <property type="entry name" value="UPF0234 PROTEIN YAJQ"/>
    <property type="match status" value="1"/>
</dbReference>
<comment type="function">
    <text evidence="3">Nucleotide-binding protein.</text>
</comment>
<dbReference type="InterPro" id="IPR035571">
    <property type="entry name" value="UPF0234-like_C"/>
</dbReference>
<dbReference type="GO" id="GO:0005829">
    <property type="term" value="C:cytosol"/>
    <property type="evidence" value="ECO:0007669"/>
    <property type="project" value="TreeGrafter"/>
</dbReference>
<reference evidence="4" key="1">
    <citation type="submission" date="2024-06" db="EMBL/GenBank/DDBJ databases">
        <authorList>
            <person name="Atkinson C."/>
            <person name="McLean J."/>
            <person name="Gallagher L."/>
            <person name="Bor B."/>
            <person name="Mougous J."/>
        </authorList>
    </citation>
    <scope>NUCLEOTIDE SEQUENCE</scope>
    <source>
        <strain evidence="4">TM7-074</strain>
    </source>
</reference>
<gene>
    <name evidence="4" type="ORF">TM074_02025</name>
</gene>
<dbReference type="GO" id="GO:0000166">
    <property type="term" value="F:nucleotide binding"/>
    <property type="evidence" value="ECO:0007669"/>
    <property type="project" value="UniProtKB-UniRule"/>
</dbReference>
<dbReference type="SUPFAM" id="SSF89963">
    <property type="entry name" value="YajQ-like"/>
    <property type="match status" value="2"/>
</dbReference>
<dbReference type="Gene3D" id="3.30.70.860">
    <property type="match status" value="1"/>
</dbReference>
<dbReference type="HAMAP" id="MF_00632">
    <property type="entry name" value="UPF0234"/>
    <property type="match status" value="1"/>
</dbReference>
<sequence length="164" mass="18619">MASFSFDIVSEIDKAEMNNVFMQAEKEIQGRYDFKGTSAGIDWLDDRKGLKLTGDNEWQVDAVLDIVRKKLAARGQSSKSLDLTKEKVTSNLKTTWEIPFKQGLDQAMAKRIAADIRTNTLKAKPQIQGDLIRVTSSSKDELQKVISLVRENDYDTPLQFVNYR</sequence>
<evidence type="ECO:0000256" key="3">
    <source>
        <dbReference type="HAMAP-Rule" id="MF_00632"/>
    </source>
</evidence>
<proteinExistence type="inferred from homology"/>
<dbReference type="RefSeq" id="WP_368999963.1">
    <property type="nucleotide sequence ID" value="NZ_CP158487.1"/>
</dbReference>
<comment type="similarity">
    <text evidence="2 3">Belongs to the YajQ family.</text>
</comment>
<protein>
    <recommendedName>
        <fullName evidence="3">Nucleotide-binding protein TM074_02025</fullName>
    </recommendedName>
</protein>
<evidence type="ECO:0000256" key="1">
    <source>
        <dbReference type="ARBA" id="ARBA00022741"/>
    </source>
</evidence>
<dbReference type="Pfam" id="PF04461">
    <property type="entry name" value="YajQ"/>
    <property type="match status" value="1"/>
</dbReference>
<evidence type="ECO:0000256" key="2">
    <source>
        <dbReference type="ARBA" id="ARBA00093450"/>
    </source>
</evidence>
<dbReference type="Gene3D" id="3.30.70.990">
    <property type="entry name" value="YajQ-like, domain 2"/>
    <property type="match status" value="1"/>
</dbReference>
<dbReference type="AlphaFoldDB" id="A0AB39JCK2"/>
<organism evidence="4">
    <name type="scientific">Candidatus Nanosynbacter sp. TM7-074</name>
    <dbReference type="NCBI Taxonomy" id="3158573"/>
    <lineage>
        <taxon>Bacteria</taxon>
        <taxon>Candidatus Saccharimonadota</taxon>
        <taxon>Candidatus Saccharimonadia</taxon>
        <taxon>Candidatus Nanosynbacterales</taxon>
        <taxon>Candidatus Nanosynbacteraceae</taxon>
        <taxon>Candidatus Nanosynbacter</taxon>
    </lineage>
</organism>
<name>A0AB39JCK2_9BACT</name>
<dbReference type="InterPro" id="IPR036183">
    <property type="entry name" value="YajQ-like_sf"/>
</dbReference>
<dbReference type="PANTHER" id="PTHR30476:SF0">
    <property type="entry name" value="UPF0234 PROTEIN YAJQ"/>
    <property type="match status" value="1"/>
</dbReference>
<dbReference type="InterPro" id="IPR007551">
    <property type="entry name" value="YajQ/Smlt4090-like"/>
</dbReference>
<accession>A0AB39JCK2</accession>
<evidence type="ECO:0000313" key="4">
    <source>
        <dbReference type="EMBL" id="XDN89468.1"/>
    </source>
</evidence>
<dbReference type="CDD" id="cd11740">
    <property type="entry name" value="YajQ_like"/>
    <property type="match status" value="1"/>
</dbReference>
<dbReference type="InterPro" id="IPR035570">
    <property type="entry name" value="UPF0234_N"/>
</dbReference>
<keyword evidence="1 3" id="KW-0547">Nucleotide-binding</keyword>